<dbReference type="PROSITE" id="PS51388">
    <property type="entry name" value="GED"/>
    <property type="match status" value="1"/>
</dbReference>
<dbReference type="Proteomes" id="UP000053732">
    <property type="component" value="Unassembled WGS sequence"/>
</dbReference>
<evidence type="ECO:0000259" key="2">
    <source>
        <dbReference type="PROSITE" id="PS51388"/>
    </source>
</evidence>
<keyword evidence="4" id="KW-1185">Reference proteome</keyword>
<feature type="domain" description="GED" evidence="2">
    <location>
        <begin position="192"/>
        <end position="283"/>
    </location>
</feature>
<sequence>MSIRGNRRIIQLSGQPVLVEDESLVGEIKEQARQSRGIELPGSANQLLVGSLFRDQCEPWEAVAKSHPLNTWGSVEYFIQLVLKNLTDDHTRPLLMRHLIGPEMEKMKESLLAKLSELTSYSKRGHPLPVGTSFLSKIQESRKNRQVSALKRNLCLPGSHLPNGEDTRNTFDVRDLERATSQLQSSSDQFAAAEIIDQMQAYYETAIVTFVDNVAILAIENCLLCPLEHIFTGKTVLDMDDQQIQEIAAEPPNIQKDRERLNEELGKLRKGLQTLNAFSMADSLLRARPILAGPSIPRAKPPTLKSTAQTAQVAPIAPRPGLFPQVSTPATVPVASPLPTLSSNQNRGAFGTSQASGSLFSPDLGDIENGGSRPNNGATATFSPFGLSYNSSPDTKSPTGNVSSFGFGKGFGSLSPSGSSTNSTTTKDVRPHFDAKRLPETSGFKKISYTSLQI</sequence>
<reference evidence="3 4" key="1">
    <citation type="journal article" date="2014" name="Nat. Commun.">
        <title>Multiple recent horizontal transfers of a large genomic region in cheese making fungi.</title>
        <authorList>
            <person name="Cheeseman K."/>
            <person name="Ropars J."/>
            <person name="Renault P."/>
            <person name="Dupont J."/>
            <person name="Gouzy J."/>
            <person name="Branca A."/>
            <person name="Abraham A.L."/>
            <person name="Ceppi M."/>
            <person name="Conseiller E."/>
            <person name="Debuchy R."/>
            <person name="Malagnac F."/>
            <person name="Goarin A."/>
            <person name="Silar P."/>
            <person name="Lacoste S."/>
            <person name="Sallet E."/>
            <person name="Bensimon A."/>
            <person name="Giraud T."/>
            <person name="Brygoo Y."/>
        </authorList>
    </citation>
    <scope>NUCLEOTIDE SEQUENCE [LARGE SCALE GENOMIC DNA]</scope>
    <source>
        <strain evidence="4">FM 013</strain>
    </source>
</reference>
<gene>
    <name evidence="3" type="ORF">PCAMFM013_S015g000240</name>
</gene>
<feature type="compositionally biased region" description="Polar residues" evidence="1">
    <location>
        <begin position="339"/>
        <end position="359"/>
    </location>
</feature>
<feature type="region of interest" description="Disordered" evidence="1">
    <location>
        <begin position="337"/>
        <end position="379"/>
    </location>
</feature>
<accession>A0A0G4PH01</accession>
<dbReference type="STRING" id="1429867.A0A0G4PH01"/>
<evidence type="ECO:0000313" key="3">
    <source>
        <dbReference type="EMBL" id="CRL25654.1"/>
    </source>
</evidence>
<feature type="compositionally biased region" description="Low complexity" evidence="1">
    <location>
        <begin position="413"/>
        <end position="426"/>
    </location>
</feature>
<dbReference type="AlphaFoldDB" id="A0A0G4PH01"/>
<evidence type="ECO:0000256" key="1">
    <source>
        <dbReference type="SAM" id="MobiDB-lite"/>
    </source>
</evidence>
<name>A0A0G4PH01_PENC3</name>
<evidence type="ECO:0000313" key="4">
    <source>
        <dbReference type="Proteomes" id="UP000053732"/>
    </source>
</evidence>
<dbReference type="InterPro" id="IPR020850">
    <property type="entry name" value="GED_dom"/>
</dbReference>
<dbReference type="EMBL" id="HG793148">
    <property type="protein sequence ID" value="CRL25654.1"/>
    <property type="molecule type" value="Genomic_DNA"/>
</dbReference>
<proteinExistence type="predicted"/>
<protein>
    <submittedName>
        <fullName evidence="3">GTPase effector domain, GED</fullName>
    </submittedName>
</protein>
<feature type="region of interest" description="Disordered" evidence="1">
    <location>
        <begin position="413"/>
        <end position="437"/>
    </location>
</feature>
<organism evidence="3 4">
    <name type="scientific">Penicillium camemberti (strain FM 013)</name>
    <dbReference type="NCBI Taxonomy" id="1429867"/>
    <lineage>
        <taxon>Eukaryota</taxon>
        <taxon>Fungi</taxon>
        <taxon>Dikarya</taxon>
        <taxon>Ascomycota</taxon>
        <taxon>Pezizomycotina</taxon>
        <taxon>Eurotiomycetes</taxon>
        <taxon>Eurotiomycetidae</taxon>
        <taxon>Eurotiales</taxon>
        <taxon>Aspergillaceae</taxon>
        <taxon>Penicillium</taxon>
    </lineage>
</organism>
<feature type="compositionally biased region" description="Basic and acidic residues" evidence="1">
    <location>
        <begin position="427"/>
        <end position="437"/>
    </location>
</feature>